<keyword evidence="3" id="KW-0547">Nucleotide-binding</keyword>
<gene>
    <name evidence="2" type="ORF">BcellWH2_03098</name>
    <name evidence="3" type="ORF">RO785_24830</name>
</gene>
<dbReference type="GO" id="GO:0005524">
    <property type="term" value="F:ATP binding"/>
    <property type="evidence" value="ECO:0007669"/>
    <property type="project" value="UniProtKB-KW"/>
</dbReference>
<dbReference type="Proteomes" id="UP000061809">
    <property type="component" value="Chromosome"/>
</dbReference>
<dbReference type="PATRIC" id="fig|246787.4.peg.3205"/>
<dbReference type="PANTHER" id="PTHR30595">
    <property type="entry name" value="GLPR-RELATED TRANSCRIPTIONAL REPRESSOR"/>
    <property type="match status" value="1"/>
</dbReference>
<evidence type="ECO:0000313" key="4">
    <source>
        <dbReference type="Proteomes" id="UP000061809"/>
    </source>
</evidence>
<dbReference type="EMBL" id="JAVSNH010000002">
    <property type="protein sequence ID" value="MDT4514192.1"/>
    <property type="molecule type" value="Genomic_DNA"/>
</dbReference>
<dbReference type="Gene3D" id="6.10.10.130">
    <property type="match status" value="1"/>
</dbReference>
<feature type="domain" description="Schlafen AlbA-2" evidence="1">
    <location>
        <begin position="19"/>
        <end position="140"/>
    </location>
</feature>
<dbReference type="PANTHER" id="PTHR30595:SF6">
    <property type="entry name" value="SCHLAFEN ALBA-2 DOMAIN-CONTAINING PROTEIN"/>
    <property type="match status" value="1"/>
</dbReference>
<evidence type="ECO:0000259" key="1">
    <source>
        <dbReference type="Pfam" id="PF04326"/>
    </source>
</evidence>
<dbReference type="EMBL" id="CP012801">
    <property type="protein sequence ID" value="ALJ60335.1"/>
    <property type="molecule type" value="Genomic_DNA"/>
</dbReference>
<organism evidence="2 4">
    <name type="scientific">Bacteroides cellulosilyticus</name>
    <dbReference type="NCBI Taxonomy" id="246787"/>
    <lineage>
        <taxon>Bacteria</taxon>
        <taxon>Pseudomonadati</taxon>
        <taxon>Bacteroidota</taxon>
        <taxon>Bacteroidia</taxon>
        <taxon>Bacteroidales</taxon>
        <taxon>Bacteroidaceae</taxon>
        <taxon>Bacteroides</taxon>
    </lineage>
</organism>
<evidence type="ECO:0000313" key="3">
    <source>
        <dbReference type="EMBL" id="MDT4514192.1"/>
    </source>
</evidence>
<dbReference type="Proteomes" id="UP001266995">
    <property type="component" value="Unassembled WGS sequence"/>
</dbReference>
<evidence type="ECO:0000313" key="2">
    <source>
        <dbReference type="EMBL" id="ALJ60335.1"/>
    </source>
</evidence>
<name>A0A0P0GSN6_9BACE</name>
<dbReference type="InterPro" id="IPR007421">
    <property type="entry name" value="Schlafen_AlbA_2_dom"/>
</dbReference>
<keyword evidence="3" id="KW-0067">ATP-binding</keyword>
<sequence>MTTQELIKLLEDFIHLPGENEVVEFKKAQNGFDTQKLGEYFSALSNEANLGQEEFAWLLFGIHDKTHAVLGSSYKPTRPSLDALKREIAEGTNCGITFTEIHEIMYQGKRVIMFQIPAAPKGIPTSYKGHYYGRDGESLVALSLHELESIRNQSQQSDWSARIIKGATLDDLDPKAISIARSLYIAKNKKNAAEIAEWDDITFLNKAKLTIKGKITNAAIVLLGKEESEVLISPAVAKIRWILKDSQGTERDYEIKSCPFIISIEEIYQKIRNLKYRYINPEFRTLFPEEVDTYEPYVIREAINNAVAHQDYTLGGQINVVEYEDRLVFTNKGSFIPRTISNVLKDNAPEEVYRNPFLARAMVGLQMVDTIGSGIRKMFNFQRQRLFPLPDYTIERDRVQVTIIGKILNMEYANILAKKQDLSLVEIEALNRIQLNRSISDEEVSHLRKKKLIEGRKPNLFIAKPVAQQLDQKTAYSNNKGFEDSYYCDLILKALTEHGTLTKKEITELLWNKLPDVLSESQKHSKVRNLLTKLRKQDKIRNVSKGIHSDWFLNADNLNAI</sequence>
<protein>
    <submittedName>
        <fullName evidence="3">ATP-binding protein</fullName>
    </submittedName>
    <submittedName>
        <fullName evidence="2">Divergent AAA domain protein</fullName>
    </submittedName>
</protein>
<dbReference type="InterPro" id="IPR038475">
    <property type="entry name" value="RecG_C_sf"/>
</dbReference>
<dbReference type="Pfam" id="PF13749">
    <property type="entry name" value="HATPase_c_4"/>
    <property type="match status" value="1"/>
</dbReference>
<dbReference type="RefSeq" id="WP_029426496.1">
    <property type="nucleotide sequence ID" value="NZ_CP012801.1"/>
</dbReference>
<accession>A0A0P0GSN6</accession>
<dbReference type="Gene3D" id="3.30.950.30">
    <property type="entry name" value="Schlafen, AAA domain"/>
    <property type="match status" value="1"/>
</dbReference>
<reference evidence="3" key="2">
    <citation type="submission" date="2023-08" db="EMBL/GenBank/DDBJ databases">
        <title>Reintroducing virulent viruses to syntetic microbiomes.</title>
        <authorList>
            <person name="Wilde J."/>
            <person name="Boyes R."/>
            <person name="Robinson A.V."/>
            <person name="Daisley B.A."/>
            <person name="Allen-Vercoe E."/>
        </authorList>
    </citation>
    <scope>NUCLEOTIDE SEQUENCE</scope>
    <source>
        <strain evidence="3">225I_12FAA</strain>
    </source>
</reference>
<dbReference type="KEGG" id="bcel:BcellWH2_03098"/>
<dbReference type="AlphaFoldDB" id="A0A0P0GSN6"/>
<reference evidence="2 4" key="1">
    <citation type="journal article" date="2015" name="Science">
        <title>Genetic determinants of in vivo fitness and diet responsiveness in multiple human gut Bacteroides.</title>
        <authorList>
            <person name="Wu M."/>
            <person name="McNulty N.P."/>
            <person name="Rodionov D.A."/>
            <person name="Khoroshkin M.S."/>
            <person name="Griffin N.W."/>
            <person name="Cheng J."/>
            <person name="Latreille P."/>
            <person name="Kerstetter R.A."/>
            <person name="Terrapon N."/>
            <person name="Henrissat B."/>
            <person name="Osterman A.L."/>
            <person name="Gordon J.I."/>
        </authorList>
    </citation>
    <scope>NUCLEOTIDE SEQUENCE [LARGE SCALE GENOMIC DNA]</scope>
    <source>
        <strain evidence="2 4">WH2</strain>
    </source>
</reference>
<proteinExistence type="predicted"/>
<dbReference type="Gene3D" id="3.30.565.60">
    <property type="match status" value="1"/>
</dbReference>
<dbReference type="InterPro" id="IPR038461">
    <property type="entry name" value="Schlafen_AlbA_2_dom_sf"/>
</dbReference>
<dbReference type="Pfam" id="PF04326">
    <property type="entry name" value="SLFN_AlbA_2"/>
    <property type="match status" value="1"/>
</dbReference>